<comment type="caution">
    <text evidence="2">The sequence shown here is derived from an EMBL/GenBank/DDBJ whole genome shotgun (WGS) entry which is preliminary data.</text>
</comment>
<dbReference type="Proteomes" id="UP000596977">
    <property type="component" value="Unassembled WGS sequence"/>
</dbReference>
<evidence type="ECO:0000313" key="3">
    <source>
        <dbReference type="Proteomes" id="UP000596977"/>
    </source>
</evidence>
<dbReference type="OrthoDB" id="964913at2"/>
<evidence type="ECO:0000256" key="1">
    <source>
        <dbReference type="SAM" id="SignalP"/>
    </source>
</evidence>
<feature type="chain" id="PRO_5037771077" evidence="1">
    <location>
        <begin position="24"/>
        <end position="324"/>
    </location>
</feature>
<organism evidence="2 3">
    <name type="scientific">Pelagibacterium lentulum</name>
    <dbReference type="NCBI Taxonomy" id="2029865"/>
    <lineage>
        <taxon>Bacteria</taxon>
        <taxon>Pseudomonadati</taxon>
        <taxon>Pseudomonadota</taxon>
        <taxon>Alphaproteobacteria</taxon>
        <taxon>Hyphomicrobiales</taxon>
        <taxon>Devosiaceae</taxon>
        <taxon>Pelagibacterium</taxon>
    </lineage>
</organism>
<evidence type="ECO:0000313" key="2">
    <source>
        <dbReference type="EMBL" id="GGA57154.1"/>
    </source>
</evidence>
<dbReference type="EMBL" id="BMKB01000004">
    <property type="protein sequence ID" value="GGA57154.1"/>
    <property type="molecule type" value="Genomic_DNA"/>
</dbReference>
<accession>A0A916W0T9</accession>
<sequence>MKRQIAYSLGFAAAICCTLLAMAQNDIAQAYVTQNGFEAVDPDKLWKKINAALAPSDPDATIFHPTADIGPVPMAMLAVASQGSGPDRVRYRISYGIAWIDAPPSAAALPLSFMEVQRFNVGPAIREDLVQSLGADAVAPIEEFGVGPHVAWRLVTQPVMGNRAIISAAGYAEISEDAASAALCFGRPCLSPNSVIEGDLPWSEMEEAPISLDVPFAVSANGVLTPFAAAEILLGDVEPEGPDGTNDGASIPEPVIEAVIEGNLGQDIGLEAAYRWGGLLDDSVAAIWERLASLGMMEDRIIYRASTYECARGPDFPEPGQFCP</sequence>
<reference evidence="2 3" key="1">
    <citation type="journal article" date="2014" name="Int. J. Syst. Evol. Microbiol.">
        <title>Complete genome sequence of Corynebacterium casei LMG S-19264T (=DSM 44701T), isolated from a smear-ripened cheese.</title>
        <authorList>
            <consortium name="US DOE Joint Genome Institute (JGI-PGF)"/>
            <person name="Walter F."/>
            <person name="Albersmeier A."/>
            <person name="Kalinowski J."/>
            <person name="Ruckert C."/>
        </authorList>
    </citation>
    <scope>NUCLEOTIDE SEQUENCE [LARGE SCALE GENOMIC DNA]</scope>
    <source>
        <strain evidence="2 3">CGMCC 1.15896</strain>
    </source>
</reference>
<protein>
    <submittedName>
        <fullName evidence="2">Uncharacterized protein</fullName>
    </submittedName>
</protein>
<gene>
    <name evidence="2" type="ORF">GCM10011499_29250</name>
</gene>
<proteinExistence type="predicted"/>
<keyword evidence="1" id="KW-0732">Signal</keyword>
<name>A0A916W0T9_9HYPH</name>
<keyword evidence="3" id="KW-1185">Reference proteome</keyword>
<feature type="signal peptide" evidence="1">
    <location>
        <begin position="1"/>
        <end position="23"/>
    </location>
</feature>
<dbReference type="AlphaFoldDB" id="A0A916W0T9"/>
<dbReference type="RefSeq" id="WP_127074078.1">
    <property type="nucleotide sequence ID" value="NZ_BMKB01000004.1"/>
</dbReference>